<evidence type="ECO:0000313" key="2">
    <source>
        <dbReference type="Proteomes" id="UP000639772"/>
    </source>
</evidence>
<dbReference type="AlphaFoldDB" id="A0A835VLI7"/>
<dbReference type="EMBL" id="JADCNM010000001">
    <property type="protein sequence ID" value="KAG0501505.1"/>
    <property type="molecule type" value="Genomic_DNA"/>
</dbReference>
<evidence type="ECO:0000313" key="1">
    <source>
        <dbReference type="EMBL" id="KAG0501505.1"/>
    </source>
</evidence>
<accession>A0A835VLI7</accession>
<sequence>MRLGRERLADAGVLPASVFCAFVRSRSGGVLHEEDSVRRAMRFSGSRGIEISLRGYNLGKWGSMDDFVDKVGPCERD</sequence>
<name>A0A835VLI7_VANPL</name>
<gene>
    <name evidence="1" type="ORF">HPP92_001577</name>
</gene>
<reference evidence="1 2" key="1">
    <citation type="journal article" date="2020" name="Nat. Food">
        <title>A phased Vanilla planifolia genome enables genetic improvement of flavour and production.</title>
        <authorList>
            <person name="Hasing T."/>
            <person name="Tang H."/>
            <person name="Brym M."/>
            <person name="Khazi F."/>
            <person name="Huang T."/>
            <person name="Chambers A.H."/>
        </authorList>
    </citation>
    <scope>NUCLEOTIDE SEQUENCE [LARGE SCALE GENOMIC DNA]</scope>
    <source>
        <tissue evidence="1">Leaf</tissue>
    </source>
</reference>
<protein>
    <submittedName>
        <fullName evidence="1">Uncharacterized protein</fullName>
    </submittedName>
</protein>
<dbReference type="Proteomes" id="UP000639772">
    <property type="component" value="Chromosome 1"/>
</dbReference>
<comment type="caution">
    <text evidence="1">The sequence shown here is derived from an EMBL/GenBank/DDBJ whole genome shotgun (WGS) entry which is preliminary data.</text>
</comment>
<organism evidence="1 2">
    <name type="scientific">Vanilla planifolia</name>
    <name type="common">Vanilla</name>
    <dbReference type="NCBI Taxonomy" id="51239"/>
    <lineage>
        <taxon>Eukaryota</taxon>
        <taxon>Viridiplantae</taxon>
        <taxon>Streptophyta</taxon>
        <taxon>Embryophyta</taxon>
        <taxon>Tracheophyta</taxon>
        <taxon>Spermatophyta</taxon>
        <taxon>Magnoliopsida</taxon>
        <taxon>Liliopsida</taxon>
        <taxon>Asparagales</taxon>
        <taxon>Orchidaceae</taxon>
        <taxon>Vanilloideae</taxon>
        <taxon>Vanilleae</taxon>
        <taxon>Vanilla</taxon>
    </lineage>
</organism>
<proteinExistence type="predicted"/>